<name>A0A9P7RS92_9AGAR</name>
<evidence type="ECO:0000313" key="8">
    <source>
        <dbReference type="EMBL" id="KAG7088420.1"/>
    </source>
</evidence>
<evidence type="ECO:0000256" key="4">
    <source>
        <dbReference type="ARBA" id="ARBA00022490"/>
    </source>
</evidence>
<keyword evidence="6" id="KW-0238">DNA-binding</keyword>
<evidence type="ECO:0000256" key="3">
    <source>
        <dbReference type="ARBA" id="ARBA00005902"/>
    </source>
</evidence>
<dbReference type="GO" id="GO:0003723">
    <property type="term" value="F:RNA binding"/>
    <property type="evidence" value="ECO:0007669"/>
    <property type="project" value="UniProtKB-KW"/>
</dbReference>
<dbReference type="GO" id="GO:0016070">
    <property type="term" value="P:RNA metabolic process"/>
    <property type="evidence" value="ECO:0007669"/>
    <property type="project" value="InterPro"/>
</dbReference>
<keyword evidence="9" id="KW-1185">Reference proteome</keyword>
<dbReference type="OrthoDB" id="829at2759"/>
<dbReference type="RefSeq" id="XP_043004891.1">
    <property type="nucleotide sequence ID" value="XM_043157524.1"/>
</dbReference>
<reference evidence="8" key="1">
    <citation type="journal article" date="2021" name="Genome Biol. Evol.">
        <title>The assembled and annotated genome of the fairy-ring fungus Marasmius oreades.</title>
        <authorList>
            <person name="Hiltunen M."/>
            <person name="Ament-Velasquez S.L."/>
            <person name="Johannesson H."/>
        </authorList>
    </citation>
    <scope>NUCLEOTIDE SEQUENCE</scope>
    <source>
        <strain evidence="8">03SP1</strain>
    </source>
</reference>
<evidence type="ECO:0000313" key="9">
    <source>
        <dbReference type="Proteomes" id="UP001049176"/>
    </source>
</evidence>
<dbReference type="FunFam" id="1.20.58.200:FF:000002">
    <property type="entry name" value="Putative translin"/>
    <property type="match status" value="1"/>
</dbReference>
<evidence type="ECO:0008006" key="10">
    <source>
        <dbReference type="Google" id="ProtNLM"/>
    </source>
</evidence>
<dbReference type="Gene3D" id="1.20.58.190">
    <property type="entry name" value="Translin, domain 1"/>
    <property type="match status" value="1"/>
</dbReference>
<dbReference type="InterPro" id="IPR002848">
    <property type="entry name" value="Translin_fam"/>
</dbReference>
<evidence type="ECO:0000256" key="2">
    <source>
        <dbReference type="ARBA" id="ARBA00004496"/>
    </source>
</evidence>
<keyword evidence="5" id="KW-0694">RNA-binding</keyword>
<proteinExistence type="inferred from homology"/>
<dbReference type="InterPro" id="IPR033956">
    <property type="entry name" value="Translin"/>
</dbReference>
<dbReference type="GO" id="GO:0005634">
    <property type="term" value="C:nucleus"/>
    <property type="evidence" value="ECO:0007669"/>
    <property type="project" value="UniProtKB-SubCell"/>
</dbReference>
<protein>
    <recommendedName>
        <fullName evidence="10">Translin</fullName>
    </recommendedName>
</protein>
<sequence length="237" mass="27232">MTWMISTDCLITRHRYEKYSSSFLARAFSPDESAVNPQKIREQITELDIKTRRMNGKLNRIHSTQRDAIPALVDSIRPILSSCPSTIAALAVIIPAHQYWRWKDMWCNSLRTTVFVASLCHYLTEGTLISLKQTSDILGMQDEWKDRVALSAEDYLHGIITLVNELSRLAVNSVTLGNYEEPLKISSFVKDIFAGFSMLNLKNDTLRRRFDSLKYDLKKIEEVVYDVSLRKLTPPSK</sequence>
<comment type="similarity">
    <text evidence="3">Belongs to the translin family.</text>
</comment>
<dbReference type="GO" id="GO:0003697">
    <property type="term" value="F:single-stranded DNA binding"/>
    <property type="evidence" value="ECO:0007669"/>
    <property type="project" value="InterPro"/>
</dbReference>
<evidence type="ECO:0000256" key="1">
    <source>
        <dbReference type="ARBA" id="ARBA00004123"/>
    </source>
</evidence>
<dbReference type="GO" id="GO:0005737">
    <property type="term" value="C:cytoplasm"/>
    <property type="evidence" value="ECO:0007669"/>
    <property type="project" value="UniProtKB-SubCell"/>
</dbReference>
<evidence type="ECO:0000256" key="7">
    <source>
        <dbReference type="ARBA" id="ARBA00023242"/>
    </source>
</evidence>
<dbReference type="SUPFAM" id="SSF74784">
    <property type="entry name" value="Translin"/>
    <property type="match status" value="1"/>
</dbReference>
<comment type="subcellular location">
    <subcellularLocation>
        <location evidence="2">Cytoplasm</location>
    </subcellularLocation>
    <subcellularLocation>
        <location evidence="1">Nucleus</location>
    </subcellularLocation>
</comment>
<evidence type="ECO:0000256" key="6">
    <source>
        <dbReference type="ARBA" id="ARBA00023125"/>
    </source>
</evidence>
<organism evidence="8 9">
    <name type="scientific">Marasmius oreades</name>
    <name type="common">fairy-ring Marasmius</name>
    <dbReference type="NCBI Taxonomy" id="181124"/>
    <lineage>
        <taxon>Eukaryota</taxon>
        <taxon>Fungi</taxon>
        <taxon>Dikarya</taxon>
        <taxon>Basidiomycota</taxon>
        <taxon>Agaricomycotina</taxon>
        <taxon>Agaricomycetes</taxon>
        <taxon>Agaricomycetidae</taxon>
        <taxon>Agaricales</taxon>
        <taxon>Marasmiineae</taxon>
        <taxon>Marasmiaceae</taxon>
        <taxon>Marasmius</taxon>
    </lineage>
</organism>
<dbReference type="PANTHER" id="PTHR10741">
    <property type="entry name" value="TRANSLIN AND TRANSLIN ASSOCIATED PROTEIN X"/>
    <property type="match status" value="1"/>
</dbReference>
<gene>
    <name evidence="8" type="ORF">E1B28_012415</name>
</gene>
<dbReference type="Gene3D" id="1.20.58.200">
    <property type="entry name" value="Translin, domain 2"/>
    <property type="match status" value="1"/>
</dbReference>
<dbReference type="EMBL" id="CM032188">
    <property type="protein sequence ID" value="KAG7088420.1"/>
    <property type="molecule type" value="Genomic_DNA"/>
</dbReference>
<evidence type="ECO:0000256" key="5">
    <source>
        <dbReference type="ARBA" id="ARBA00022884"/>
    </source>
</evidence>
<keyword evidence="4" id="KW-0963">Cytoplasm</keyword>
<keyword evidence="7" id="KW-0539">Nucleus</keyword>
<accession>A0A9P7RS92</accession>
<dbReference type="GeneID" id="66081490"/>
<dbReference type="CDD" id="cd14819">
    <property type="entry name" value="Translin"/>
    <property type="match status" value="1"/>
</dbReference>
<dbReference type="AlphaFoldDB" id="A0A9P7RS92"/>
<dbReference type="InterPro" id="IPR016069">
    <property type="entry name" value="Translin_C"/>
</dbReference>
<dbReference type="Pfam" id="PF01997">
    <property type="entry name" value="Translin"/>
    <property type="match status" value="1"/>
</dbReference>
<comment type="caution">
    <text evidence="8">The sequence shown here is derived from an EMBL/GenBank/DDBJ whole genome shotgun (WGS) entry which is preliminary data.</text>
</comment>
<dbReference type="InterPro" id="IPR016068">
    <property type="entry name" value="Translin_N"/>
</dbReference>
<dbReference type="Proteomes" id="UP001049176">
    <property type="component" value="Chromosome 8"/>
</dbReference>
<dbReference type="InterPro" id="IPR036081">
    <property type="entry name" value="Translin_sf"/>
</dbReference>
<dbReference type="GO" id="GO:0043565">
    <property type="term" value="F:sequence-specific DNA binding"/>
    <property type="evidence" value="ECO:0007669"/>
    <property type="project" value="InterPro"/>
</dbReference>